<dbReference type="Proteomes" id="UP000002226">
    <property type="component" value="Unassembled WGS sequence"/>
</dbReference>
<protein>
    <submittedName>
        <fullName evidence="1">Uncharacterized protein</fullName>
    </submittedName>
</protein>
<dbReference type="AlphaFoldDB" id="A0A125YYE0"/>
<comment type="caution">
    <text evidence="1">The sequence shown here is derived from an EMBL/GenBank/DDBJ whole genome shotgun (WGS) entry which is preliminary data.</text>
</comment>
<gene>
    <name evidence="1" type="ORF">TGVEG_309865</name>
</gene>
<evidence type="ECO:0000313" key="2">
    <source>
        <dbReference type="Proteomes" id="UP000002226"/>
    </source>
</evidence>
<keyword evidence="2" id="KW-1185">Reference proteome</keyword>
<name>A0A125YYE0_TOXGV</name>
<accession>A0A125YYE0</accession>
<dbReference type="VEuPathDB" id="ToxoDB:TGVEG_309865"/>
<organism evidence="1 2">
    <name type="scientific">Toxoplasma gondii (strain ATCC 50861 / VEG)</name>
    <dbReference type="NCBI Taxonomy" id="432359"/>
    <lineage>
        <taxon>Eukaryota</taxon>
        <taxon>Sar</taxon>
        <taxon>Alveolata</taxon>
        <taxon>Apicomplexa</taxon>
        <taxon>Conoidasida</taxon>
        <taxon>Coccidia</taxon>
        <taxon>Eucoccidiorida</taxon>
        <taxon>Eimeriorina</taxon>
        <taxon>Sarcocystidae</taxon>
        <taxon>Toxoplasma</taxon>
    </lineage>
</organism>
<evidence type="ECO:0000313" key="1">
    <source>
        <dbReference type="EMBL" id="ESS34780.1"/>
    </source>
</evidence>
<proteinExistence type="predicted"/>
<reference evidence="1" key="1">
    <citation type="submission" date="2007-03" db="EMBL/GenBank/DDBJ databases">
        <authorList>
            <person name="Paulsen I."/>
        </authorList>
    </citation>
    <scope>NUCLEOTIDE SEQUENCE</scope>
    <source>
        <strain evidence="1">VEG</strain>
    </source>
</reference>
<sequence>MRGTQDPAQNMALTACLPCVRTPHVAGRHSCGITQHLEQKSEDIGRVRSICVTHLIVQAACGVPPFRSRLCRRTAASKNHEKLPGA</sequence>
<dbReference type="EMBL" id="AAYL02000049">
    <property type="protein sequence ID" value="ESS34780.1"/>
    <property type="molecule type" value="Genomic_DNA"/>
</dbReference>